<keyword evidence="1" id="KW-0812">Transmembrane</keyword>
<sequence>MKKKRSIIRQISRLIPKASTEVVKLSYWVFAVWWVIILAVHVATCVYTALYAYCYWKLQDTFFNLYFESYEIGMPSPYHHTIATVHMTMSILHAACILLMLGGSIYQRSLAFTPWASCDADAKHEETKSDRTSSVILQSFTKIYDKISDRHGLCGVNSDHFHGVLILREVVETALQTVQAYRMSLLLPRTLLNRFFIILLAINCWSSVIVYSCFFKRDEARRRLACIVLDCILDFMSCMGVELIVLFSYVGDYDPSILGFPEIIWYNDEWIARALNELKMVLVVSWTDLASRSIFSLGLILTTMSMKELLARLPRSNNRVTQLDGTSMKVNARTESDTFWDTKLNTVAPKTATPTQPISKNSQRKLLVKNDSYRGTNLRSRGARVMLRTAHLLFGLWGVLVLGFHIQASMQPILPQCLMQVRPWAVSRTSCYLAGLDCHTLGISGKKDEVDGKWREFDASTVVQLLIRHCTEFEMPDIFSEFHELVNVKVYNTTINEWGESAAITSTNQPGMSSLLFVRVNMTDGLLPVGLLSTDFPQTLYDIEFCVTNLRTLPDDLDSKWPLYAIIQLEYSQLTTVPAVIPRLEPYYLALTGNPLSEIPSEVFEVQGMLFLSISNMNIHQLPRNVTQLSAELSWIFIGDTNISFFWAWTDELVERMKGRANPWLAGPSPYCDDLEKIETGAATEFSVPLSPEYSQTLMDPSEANRDVILKAVRCDPTIGGLFYPLEIEDSINAISTPPSLVQPQ</sequence>
<evidence type="ECO:0000313" key="4">
    <source>
        <dbReference type="Proteomes" id="UP000053864"/>
    </source>
</evidence>
<dbReference type="EMBL" id="KI670386">
    <property type="protein sequence ID" value="ETL50434.1"/>
    <property type="molecule type" value="Genomic_DNA"/>
</dbReference>
<dbReference type="AlphaFoldDB" id="W2JVI0"/>
<dbReference type="Proteomes" id="UP000053236">
    <property type="component" value="Unassembled WGS sequence"/>
</dbReference>
<feature type="transmembrane region" description="Helical" evidence="1">
    <location>
        <begin position="195"/>
        <end position="215"/>
    </location>
</feature>
<dbReference type="Proteomes" id="UP000053864">
    <property type="component" value="Unassembled WGS sequence"/>
</dbReference>
<keyword evidence="1" id="KW-1133">Transmembrane helix</keyword>
<evidence type="ECO:0000313" key="3">
    <source>
        <dbReference type="EMBL" id="ETL50434.1"/>
    </source>
</evidence>
<dbReference type="VEuPathDB" id="FungiDB:PPTG_00288"/>
<proteinExistence type="predicted"/>
<name>W2JVI0_PHYNI</name>
<organism evidence="3 4">
    <name type="scientific">Phytophthora nicotianae</name>
    <name type="common">Potato buckeye rot agent</name>
    <name type="synonym">Phytophthora parasitica</name>
    <dbReference type="NCBI Taxonomy" id="4792"/>
    <lineage>
        <taxon>Eukaryota</taxon>
        <taxon>Sar</taxon>
        <taxon>Stramenopiles</taxon>
        <taxon>Oomycota</taxon>
        <taxon>Peronosporomycetes</taxon>
        <taxon>Peronosporales</taxon>
        <taxon>Peronosporaceae</taxon>
        <taxon>Phytophthora</taxon>
    </lineage>
</organism>
<dbReference type="InterPro" id="IPR032675">
    <property type="entry name" value="LRR_dom_sf"/>
</dbReference>
<gene>
    <name evidence="2" type="ORF">L915_00324</name>
    <name evidence="3" type="ORF">L916_00328</name>
</gene>
<dbReference type="EMBL" id="KI683917">
    <property type="protein sequence ID" value="ETK97086.1"/>
    <property type="molecule type" value="Genomic_DNA"/>
</dbReference>
<reference evidence="2" key="1">
    <citation type="submission" date="2013-11" db="EMBL/GenBank/DDBJ databases">
        <title>The Genome Sequence of Phytophthora parasitica CJ02B3.</title>
        <authorList>
            <consortium name="The Broad Institute Genomics Platform"/>
            <person name="Russ C."/>
            <person name="Tyler B."/>
            <person name="Panabieres F."/>
            <person name="Shan W."/>
            <person name="Tripathy S."/>
            <person name="Grunwald N."/>
            <person name="Machado M."/>
            <person name="Johnson C.S."/>
            <person name="Arredondo F."/>
            <person name="Hong C."/>
            <person name="Coffey M."/>
            <person name="Young S.K."/>
            <person name="Zeng Q."/>
            <person name="Gargeya S."/>
            <person name="Fitzgerald M."/>
            <person name="Abouelleil A."/>
            <person name="Alvarado L."/>
            <person name="Chapman S.B."/>
            <person name="Gainer-Dewar J."/>
            <person name="Goldberg J."/>
            <person name="Griggs A."/>
            <person name="Gujja S."/>
            <person name="Hansen M."/>
            <person name="Howarth C."/>
            <person name="Imamovic A."/>
            <person name="Ireland A."/>
            <person name="Larimer J."/>
            <person name="McCowan C."/>
            <person name="Murphy C."/>
            <person name="Pearson M."/>
            <person name="Poon T.W."/>
            <person name="Priest M."/>
            <person name="Roberts A."/>
            <person name="Saif S."/>
            <person name="Shea T."/>
            <person name="Sykes S."/>
            <person name="Wortman J."/>
            <person name="Nusbaum C."/>
            <person name="Birren B."/>
        </authorList>
    </citation>
    <scope>NUCLEOTIDE SEQUENCE [LARGE SCALE GENOMIC DNA]</scope>
    <source>
        <strain evidence="2">CJ02B3</strain>
    </source>
</reference>
<evidence type="ECO:0000256" key="1">
    <source>
        <dbReference type="SAM" id="Phobius"/>
    </source>
</evidence>
<evidence type="ECO:0000313" key="2">
    <source>
        <dbReference type="EMBL" id="ETK97086.1"/>
    </source>
</evidence>
<dbReference type="Gene3D" id="3.80.10.10">
    <property type="entry name" value="Ribonuclease Inhibitor"/>
    <property type="match status" value="1"/>
</dbReference>
<feature type="transmembrane region" description="Helical" evidence="1">
    <location>
        <begin position="27"/>
        <end position="53"/>
    </location>
</feature>
<keyword evidence="1" id="KW-0472">Membrane</keyword>
<protein>
    <submittedName>
        <fullName evidence="3">Uncharacterized protein</fullName>
    </submittedName>
</protein>
<accession>W2JVI0</accession>
<dbReference type="SUPFAM" id="SSF52058">
    <property type="entry name" value="L domain-like"/>
    <property type="match status" value="1"/>
</dbReference>
<reference evidence="3 4" key="2">
    <citation type="submission" date="2013-11" db="EMBL/GenBank/DDBJ databases">
        <title>The Genome Sequence of Phytophthora parasitica CJ05E6.</title>
        <authorList>
            <consortium name="The Broad Institute Genomics Platform"/>
            <person name="Russ C."/>
            <person name="Tyler B."/>
            <person name="Panabieres F."/>
            <person name="Shan W."/>
            <person name="Tripathy S."/>
            <person name="Grunwald N."/>
            <person name="Machado M."/>
            <person name="Johnson C.S."/>
            <person name="Arredondo F."/>
            <person name="Hong C."/>
            <person name="Coffey M."/>
            <person name="Young S.K."/>
            <person name="Zeng Q."/>
            <person name="Gargeya S."/>
            <person name="Fitzgerald M."/>
            <person name="Abouelleil A."/>
            <person name="Alvarado L."/>
            <person name="Chapman S.B."/>
            <person name="Gainer-Dewar J."/>
            <person name="Goldberg J."/>
            <person name="Griggs A."/>
            <person name="Gujja S."/>
            <person name="Hansen M."/>
            <person name="Howarth C."/>
            <person name="Imamovic A."/>
            <person name="Ireland A."/>
            <person name="Larimer J."/>
            <person name="McCowan C."/>
            <person name="Murphy C."/>
            <person name="Pearson M."/>
            <person name="Poon T.W."/>
            <person name="Priest M."/>
            <person name="Roberts A."/>
            <person name="Saif S."/>
            <person name="Shea T."/>
            <person name="Sykes S."/>
            <person name="Wortman J."/>
            <person name="Nusbaum C."/>
            <person name="Birren B."/>
        </authorList>
    </citation>
    <scope>NUCLEOTIDE SEQUENCE [LARGE SCALE GENOMIC DNA]</scope>
    <source>
        <strain evidence="3 4">CJ05E6</strain>
    </source>
</reference>